<keyword evidence="1" id="KW-0175">Coiled coil</keyword>
<evidence type="ECO:0000256" key="2">
    <source>
        <dbReference type="SAM" id="MobiDB-lite"/>
    </source>
</evidence>
<dbReference type="EMBL" id="AAAICE010000012">
    <property type="protein sequence ID" value="EAC3883156.1"/>
    <property type="molecule type" value="Genomic_DNA"/>
</dbReference>
<accession>A0A3T2B2X7</accession>
<dbReference type="AlphaFoldDB" id="A0A3T2B2X7"/>
<feature type="compositionally biased region" description="Basic and acidic residues" evidence="2">
    <location>
        <begin position="30"/>
        <end position="44"/>
    </location>
</feature>
<dbReference type="EMBL" id="AAARIE010000019">
    <property type="protein sequence ID" value="EAE2661051.1"/>
    <property type="molecule type" value="Genomic_DNA"/>
</dbReference>
<reference evidence="5 8" key="2">
    <citation type="submission" date="2019-03" db="EMBL/GenBank/DDBJ databases">
        <authorList>
            <person name="Ashton P.M."/>
            <person name="Dallman T."/>
            <person name="Nair S."/>
            <person name="De Pinna E."/>
            <person name="Peters T."/>
            <person name="Grant K."/>
        </authorList>
    </citation>
    <scope>NUCLEOTIDE SEQUENCE [LARGE SCALE GENOMIC DNA]</scope>
    <source>
        <strain evidence="5">RL15000161</strain>
    </source>
</reference>
<dbReference type="Pfam" id="PF19952">
    <property type="entry name" value="DUF6414"/>
    <property type="match status" value="1"/>
</dbReference>
<dbReference type="RefSeq" id="WP_046421637.1">
    <property type="nucleotide sequence ID" value="NZ_CP025082.1"/>
</dbReference>
<sequence length="315" mass="36905">MKEMIYMDSEFINSFISQVYDGLPVNLESGSKESNGEHATDQSGEKSTTSTQGSLLFLKGKYNYSTDENNQHSVMQTQETQEIISKKMHDNALNDFEEYLVTEKKLKTTIEDAKNGEYVKLTIPFRFIDYKFLRSLYSKKILDSMLIFTNHDTNESLEFLENEAKNASKDQKNEIKHQIKHLRKELEETNKGAEHGFNLMNAMFDVVVDALPTNYYLKEENILIPLKEKYFREDIRMLSFKYNFDNQANLITIIGKVTGKFERLIDEKYFRDQDLNQYPQALNETFKEFVKLVDFISNEDYIISPVALYFDDDLI</sequence>
<evidence type="ECO:0000313" key="5">
    <source>
        <dbReference type="EMBL" id="EAE2661051.1"/>
    </source>
</evidence>
<organism evidence="5 8">
    <name type="scientific">Listeria monocytogenes</name>
    <dbReference type="NCBI Taxonomy" id="1639"/>
    <lineage>
        <taxon>Bacteria</taxon>
        <taxon>Bacillati</taxon>
        <taxon>Bacillota</taxon>
        <taxon>Bacilli</taxon>
        <taxon>Bacillales</taxon>
        <taxon>Listeriaceae</taxon>
        <taxon>Listeria</taxon>
    </lineage>
</organism>
<name>A0A3T2B2X7_LISMN</name>
<evidence type="ECO:0000313" key="3">
    <source>
        <dbReference type="EMBL" id="EAC3883156.1"/>
    </source>
</evidence>
<evidence type="ECO:0000313" key="8">
    <source>
        <dbReference type="Proteomes" id="UP000383365"/>
    </source>
</evidence>
<reference evidence="4 7" key="1">
    <citation type="submission" date="2018-06" db="EMBL/GenBank/DDBJ databases">
        <authorList>
            <consortium name="GenomeTrakr: Next Generation Sequencing Network for Food Pathogen Tracability"/>
        </authorList>
    </citation>
    <scope>NUCLEOTIDE SEQUENCE [LARGE SCALE GENOMIC DNA]</scope>
    <source>
        <strain evidence="3 6">CFSAN060999</strain>
        <strain evidence="4 7">FDA00009539</strain>
    </source>
</reference>
<feature type="region of interest" description="Disordered" evidence="2">
    <location>
        <begin position="27"/>
        <end position="51"/>
    </location>
</feature>
<evidence type="ECO:0000313" key="6">
    <source>
        <dbReference type="Proteomes" id="UP000356407"/>
    </source>
</evidence>
<dbReference type="Proteomes" id="UP000356407">
    <property type="component" value="Unassembled WGS sequence"/>
</dbReference>
<dbReference type="Proteomes" id="UP000378540">
    <property type="component" value="Unassembled WGS sequence"/>
</dbReference>
<proteinExistence type="predicted"/>
<evidence type="ECO:0000313" key="4">
    <source>
        <dbReference type="EMBL" id="EAC5950672.1"/>
    </source>
</evidence>
<feature type="coiled-coil region" evidence="1">
    <location>
        <begin position="150"/>
        <end position="192"/>
    </location>
</feature>
<dbReference type="EMBL" id="AAAJCR010000015">
    <property type="protein sequence ID" value="EAC5950672.1"/>
    <property type="molecule type" value="Genomic_DNA"/>
</dbReference>
<evidence type="ECO:0000256" key="1">
    <source>
        <dbReference type="SAM" id="Coils"/>
    </source>
</evidence>
<protein>
    <submittedName>
        <fullName evidence="5">Uncharacterized protein</fullName>
    </submittedName>
</protein>
<dbReference type="Proteomes" id="UP000383365">
    <property type="component" value="Unassembled WGS sequence"/>
</dbReference>
<comment type="caution">
    <text evidence="5">The sequence shown here is derived from an EMBL/GenBank/DDBJ whole genome shotgun (WGS) entry which is preliminary data.</text>
</comment>
<dbReference type="InterPro" id="IPR045633">
    <property type="entry name" value="DUF6414"/>
</dbReference>
<evidence type="ECO:0000313" key="7">
    <source>
        <dbReference type="Proteomes" id="UP000378540"/>
    </source>
</evidence>
<gene>
    <name evidence="4" type="ORF">AP104_14855</name>
    <name evidence="3" type="ORF">B4X68_14175</name>
    <name evidence="5" type="ORF">E1V33_12825</name>
</gene>